<accession>A0A150HHI9</accession>
<feature type="transmembrane region" description="Helical" evidence="1">
    <location>
        <begin position="6"/>
        <end position="30"/>
    </location>
</feature>
<dbReference type="Proteomes" id="UP000075357">
    <property type="component" value="Unassembled WGS sequence"/>
</dbReference>
<sequence>MDPQTALTTNVVIVTLSGVLAGCYLAWALLPSRSERRALRWSENADLPLQESPIADRIVARLRRDAITAAAGAAVGVALCALALLSPVGKDPNFPITFLPPSMLTVSALVSAAVGVRAHLFAPGPLSRRVARPRALTSADYLGFTRRTLWLATAILSLCAVIWASWLLLHPAPSFTPGLAVAALVIGLLGVGGVPS</sequence>
<keyword evidence="1" id="KW-0472">Membrane</keyword>
<keyword evidence="1" id="KW-0812">Transmembrane</keyword>
<evidence type="ECO:0000313" key="2">
    <source>
        <dbReference type="EMBL" id="KXZ61531.1"/>
    </source>
</evidence>
<name>A0A150HHI9_9MICO</name>
<feature type="transmembrane region" description="Helical" evidence="1">
    <location>
        <begin position="106"/>
        <end position="127"/>
    </location>
</feature>
<dbReference type="RefSeq" id="WP_061681684.1">
    <property type="nucleotide sequence ID" value="NZ_LRAD01000017.1"/>
</dbReference>
<evidence type="ECO:0000313" key="3">
    <source>
        <dbReference type="Proteomes" id="UP000075357"/>
    </source>
</evidence>
<feature type="transmembrane region" description="Helical" evidence="1">
    <location>
        <begin position="148"/>
        <end position="169"/>
    </location>
</feature>
<dbReference type="EMBL" id="LRAD01000017">
    <property type="protein sequence ID" value="KXZ61531.1"/>
    <property type="molecule type" value="Genomic_DNA"/>
</dbReference>
<comment type="caution">
    <text evidence="2">The sequence shown here is derived from an EMBL/GenBank/DDBJ whole genome shotgun (WGS) entry which is preliminary data.</text>
</comment>
<feature type="transmembrane region" description="Helical" evidence="1">
    <location>
        <begin position="66"/>
        <end position="86"/>
    </location>
</feature>
<keyword evidence="1" id="KW-1133">Transmembrane helix</keyword>
<reference evidence="2 3" key="1">
    <citation type="submission" date="2016-01" db="EMBL/GenBank/DDBJ databases">
        <title>Draft genome sequences of Microbacterium laevaniformans LCDC 91-0039 and the type strain of Microbacterium hominis LCDC 84-209.</title>
        <authorList>
            <person name="Bernier A.-M."/>
            <person name="Bernard K."/>
        </authorList>
    </citation>
    <scope>NUCLEOTIDE SEQUENCE [LARGE SCALE GENOMIC DNA]</scope>
    <source>
        <strain evidence="2 3">LCDC 91-0039</strain>
    </source>
</reference>
<proteinExistence type="predicted"/>
<dbReference type="STRING" id="36807.Mlaev_00529"/>
<dbReference type="AlphaFoldDB" id="A0A150HHI9"/>
<gene>
    <name evidence="2" type="ORF">Mlaev_00529</name>
</gene>
<organism evidence="2 3">
    <name type="scientific">Microbacterium laevaniformans</name>
    <dbReference type="NCBI Taxonomy" id="36807"/>
    <lineage>
        <taxon>Bacteria</taxon>
        <taxon>Bacillati</taxon>
        <taxon>Actinomycetota</taxon>
        <taxon>Actinomycetes</taxon>
        <taxon>Micrococcales</taxon>
        <taxon>Microbacteriaceae</taxon>
        <taxon>Microbacterium</taxon>
    </lineage>
</organism>
<evidence type="ECO:0000256" key="1">
    <source>
        <dbReference type="SAM" id="Phobius"/>
    </source>
</evidence>
<protein>
    <submittedName>
        <fullName evidence="2">Uncharacterized protein</fullName>
    </submittedName>
</protein>
<feature type="transmembrane region" description="Helical" evidence="1">
    <location>
        <begin position="175"/>
        <end position="194"/>
    </location>
</feature>
<keyword evidence="3" id="KW-1185">Reference proteome</keyword>
<dbReference type="PATRIC" id="fig|36807.3.peg.547"/>